<keyword evidence="2" id="KW-1133">Transmembrane helix</keyword>
<sequence length="200" mass="23309">MRFKRCFDLFFTVPGFLFLLPFFGIIACWIKLDSPGPVFFRQKRIGQYGKPFNVLKFRTMVKDAEKKGAKITVSGDARITRCGRILRKYKLDELPQLINVLKGEMSLVGPRPEVPEYVEHYPEEMKKIVLSVPPGITDYASLEFRNENDLLKGASDLQAFYINEILPKKLEYYVRYVENRSIIVDFSLIIRTIWSILKKT</sequence>
<dbReference type="PANTHER" id="PTHR30576">
    <property type="entry name" value="COLANIC BIOSYNTHESIS UDP-GLUCOSE LIPID CARRIER TRANSFERASE"/>
    <property type="match status" value="1"/>
</dbReference>
<dbReference type="Pfam" id="PF02397">
    <property type="entry name" value="Bac_transf"/>
    <property type="match status" value="1"/>
</dbReference>
<keyword evidence="2" id="KW-0472">Membrane</keyword>
<proteinExistence type="inferred from homology"/>
<dbReference type="AlphaFoldDB" id="A0A1B9F470"/>
<keyword evidence="5" id="KW-1185">Reference proteome</keyword>
<dbReference type="OrthoDB" id="9808602at2"/>
<keyword evidence="4" id="KW-0808">Transferase</keyword>
<evidence type="ECO:0000259" key="3">
    <source>
        <dbReference type="Pfam" id="PF02397"/>
    </source>
</evidence>
<comment type="similarity">
    <text evidence="1">Belongs to the bacterial sugar transferase family.</text>
</comment>
<feature type="transmembrane region" description="Helical" evidence="2">
    <location>
        <begin position="7"/>
        <end position="32"/>
    </location>
</feature>
<dbReference type="Proteomes" id="UP000093080">
    <property type="component" value="Unassembled WGS sequence"/>
</dbReference>
<reference evidence="4 5" key="1">
    <citation type="submission" date="2016-06" db="EMBL/GenBank/DDBJ databases">
        <title>Respiratory ammonification of nitrate coupled to the oxidation of elemental sulfur in deep-sea autotrophic thermophilic bacteria.</title>
        <authorList>
            <person name="Slobodkina G.B."/>
            <person name="Mardanov A.V."/>
            <person name="Ravin N.V."/>
            <person name="Frolova A.A."/>
            <person name="Viryasiv M.B."/>
            <person name="Chernyh N.A."/>
            <person name="Bonch-Osmolovskaya E.A."/>
            <person name="Slobodkin A.I."/>
        </authorList>
    </citation>
    <scope>NUCLEOTIDE SEQUENCE [LARGE SCALE GENOMIC DNA]</scope>
    <source>
        <strain evidence="4 5">S69</strain>
    </source>
</reference>
<feature type="domain" description="Bacterial sugar transferase" evidence="3">
    <location>
        <begin position="4"/>
        <end position="198"/>
    </location>
</feature>
<comment type="caution">
    <text evidence="4">The sequence shown here is derived from an EMBL/GenBank/DDBJ whole genome shotgun (WGS) entry which is preliminary data.</text>
</comment>
<protein>
    <submittedName>
        <fullName evidence="4">Putative glycosyltransferase</fullName>
    </submittedName>
</protein>
<dbReference type="PANTHER" id="PTHR30576:SF20">
    <property type="entry name" value="QUINOVOSAMINEPHOSPHOTRANSFERAE-RELATED"/>
    <property type="match status" value="1"/>
</dbReference>
<accession>A0A1B9F470</accession>
<organism evidence="4 5">
    <name type="scientific">Dissulfuribacter thermophilus</name>
    <dbReference type="NCBI Taxonomy" id="1156395"/>
    <lineage>
        <taxon>Bacteria</taxon>
        <taxon>Pseudomonadati</taxon>
        <taxon>Thermodesulfobacteriota</taxon>
        <taxon>Dissulfuribacteria</taxon>
        <taxon>Dissulfuribacterales</taxon>
        <taxon>Dissulfuribacteraceae</taxon>
        <taxon>Dissulfuribacter</taxon>
    </lineage>
</organism>
<keyword evidence="2" id="KW-0812">Transmembrane</keyword>
<gene>
    <name evidence="4" type="ORF">DBT_1968</name>
</gene>
<dbReference type="STRING" id="1156395.DBT_1968"/>
<dbReference type="PATRIC" id="fig|1156395.6.peg.1982"/>
<dbReference type="PROSITE" id="PS51257">
    <property type="entry name" value="PROKAR_LIPOPROTEIN"/>
    <property type="match status" value="1"/>
</dbReference>
<dbReference type="EMBL" id="MAGO01000010">
    <property type="protein sequence ID" value="OCC14653.1"/>
    <property type="molecule type" value="Genomic_DNA"/>
</dbReference>
<dbReference type="GO" id="GO:0016780">
    <property type="term" value="F:phosphotransferase activity, for other substituted phosphate groups"/>
    <property type="evidence" value="ECO:0007669"/>
    <property type="project" value="TreeGrafter"/>
</dbReference>
<name>A0A1B9F470_9BACT</name>
<evidence type="ECO:0000313" key="4">
    <source>
        <dbReference type="EMBL" id="OCC14653.1"/>
    </source>
</evidence>
<evidence type="ECO:0000256" key="1">
    <source>
        <dbReference type="ARBA" id="ARBA00006464"/>
    </source>
</evidence>
<evidence type="ECO:0000313" key="5">
    <source>
        <dbReference type="Proteomes" id="UP000093080"/>
    </source>
</evidence>
<dbReference type="InterPro" id="IPR003362">
    <property type="entry name" value="Bact_transf"/>
</dbReference>
<evidence type="ECO:0000256" key="2">
    <source>
        <dbReference type="SAM" id="Phobius"/>
    </source>
</evidence>
<dbReference type="RefSeq" id="WP_067619615.1">
    <property type="nucleotide sequence ID" value="NZ_MAGO01000010.1"/>
</dbReference>